<sequence length="60" mass="6495">MLMLPIVLAAVTNTTTKTITTIKISPLIQTIEIFTYISIGLGALGVAIGILVWLLQRRAK</sequence>
<evidence type="ECO:0000313" key="3">
    <source>
        <dbReference type="Proteomes" id="UP001319921"/>
    </source>
</evidence>
<organism evidence="2 3">
    <name type="scientific">Saccharolobus caldissimus</name>
    <dbReference type="NCBI Taxonomy" id="1702097"/>
    <lineage>
        <taxon>Archaea</taxon>
        <taxon>Thermoproteota</taxon>
        <taxon>Thermoprotei</taxon>
        <taxon>Sulfolobales</taxon>
        <taxon>Sulfolobaceae</taxon>
        <taxon>Saccharolobus</taxon>
    </lineage>
</organism>
<evidence type="ECO:0000313" key="2">
    <source>
        <dbReference type="EMBL" id="BDB98858.1"/>
    </source>
</evidence>
<name>A0AAQ4CSS7_9CREN</name>
<gene>
    <name evidence="2" type="ORF">SACC_18750</name>
</gene>
<dbReference type="KEGG" id="scas:SACC_18750"/>
<dbReference type="AlphaFoldDB" id="A0AAQ4CSS7"/>
<reference evidence="2 3" key="1">
    <citation type="journal article" date="2022" name="Microbiol. Resour. Announc.">
        <title>Complete Genome Sequence of the Hyperthermophilic and Acidophilic Archaeon Saccharolobus caldissimus Strain HS-3T.</title>
        <authorList>
            <person name="Sakai H.D."/>
            <person name="Kurosawa N."/>
        </authorList>
    </citation>
    <scope>NUCLEOTIDE SEQUENCE [LARGE SCALE GENOMIC DNA]</scope>
    <source>
        <strain evidence="2 3">JCM32116</strain>
    </source>
</reference>
<dbReference type="EMBL" id="AP025226">
    <property type="protein sequence ID" value="BDB98858.1"/>
    <property type="molecule type" value="Genomic_DNA"/>
</dbReference>
<protein>
    <submittedName>
        <fullName evidence="2">Uncharacterized protein</fullName>
    </submittedName>
</protein>
<evidence type="ECO:0000256" key="1">
    <source>
        <dbReference type="SAM" id="Phobius"/>
    </source>
</evidence>
<keyword evidence="1" id="KW-0472">Membrane</keyword>
<feature type="transmembrane region" description="Helical" evidence="1">
    <location>
        <begin position="33"/>
        <end position="55"/>
    </location>
</feature>
<dbReference type="Proteomes" id="UP001319921">
    <property type="component" value="Chromosome"/>
</dbReference>
<keyword evidence="3" id="KW-1185">Reference proteome</keyword>
<proteinExistence type="predicted"/>
<keyword evidence="1" id="KW-1133">Transmembrane helix</keyword>
<keyword evidence="1" id="KW-0812">Transmembrane</keyword>
<accession>A0AAQ4CSS7</accession>